<feature type="compositionally biased region" description="Gly residues" evidence="4">
    <location>
        <begin position="102"/>
        <end position="119"/>
    </location>
</feature>
<proteinExistence type="predicted"/>
<evidence type="ECO:0000313" key="6">
    <source>
        <dbReference type="EMBL" id="PHJ21183.1"/>
    </source>
</evidence>
<evidence type="ECO:0000256" key="4">
    <source>
        <dbReference type="SAM" id="MobiDB-lite"/>
    </source>
</evidence>
<dbReference type="GO" id="GO:0003729">
    <property type="term" value="F:mRNA binding"/>
    <property type="evidence" value="ECO:0007669"/>
    <property type="project" value="TreeGrafter"/>
</dbReference>
<dbReference type="InterPro" id="IPR008847">
    <property type="entry name" value="Suf"/>
</dbReference>
<dbReference type="GO" id="GO:0031124">
    <property type="term" value="P:mRNA 3'-end processing"/>
    <property type="evidence" value="ECO:0007669"/>
    <property type="project" value="InterPro"/>
</dbReference>
<gene>
    <name evidence="6" type="ORF">CSUI_004973</name>
</gene>
<keyword evidence="3" id="KW-0539">Nucleus</keyword>
<evidence type="ECO:0000256" key="3">
    <source>
        <dbReference type="ARBA" id="ARBA00023242"/>
    </source>
</evidence>
<feature type="compositionally biased region" description="Low complexity" evidence="4">
    <location>
        <begin position="14"/>
        <end position="23"/>
    </location>
</feature>
<dbReference type="PANTHER" id="PTHR19980">
    <property type="entry name" value="RNA CLEAVAGE STIMULATION FACTOR"/>
    <property type="match status" value="1"/>
</dbReference>
<organism evidence="6 7">
    <name type="scientific">Cystoisospora suis</name>
    <dbReference type="NCBI Taxonomy" id="483139"/>
    <lineage>
        <taxon>Eukaryota</taxon>
        <taxon>Sar</taxon>
        <taxon>Alveolata</taxon>
        <taxon>Apicomplexa</taxon>
        <taxon>Conoidasida</taxon>
        <taxon>Coccidia</taxon>
        <taxon>Eucoccidiorida</taxon>
        <taxon>Eimeriorina</taxon>
        <taxon>Sarcocystidae</taxon>
        <taxon>Cystoisospora</taxon>
    </lineage>
</organism>
<keyword evidence="2" id="KW-0677">Repeat</keyword>
<feature type="compositionally biased region" description="Gly residues" evidence="4">
    <location>
        <begin position="1"/>
        <end position="13"/>
    </location>
</feature>
<dbReference type="GO" id="GO:0005634">
    <property type="term" value="C:nucleus"/>
    <property type="evidence" value="ECO:0007669"/>
    <property type="project" value="UniProtKB-SubCell"/>
</dbReference>
<evidence type="ECO:0000313" key="7">
    <source>
        <dbReference type="Proteomes" id="UP000221165"/>
    </source>
</evidence>
<name>A0A2C6KZK7_9APIC</name>
<reference evidence="6 7" key="1">
    <citation type="journal article" date="2017" name="Int. J. Parasitol.">
        <title>The genome of the protozoan parasite Cystoisospora suis and a reverse vaccinology approach to identify vaccine candidates.</title>
        <authorList>
            <person name="Palmieri N."/>
            <person name="Shrestha A."/>
            <person name="Ruttkowski B."/>
            <person name="Beck T."/>
            <person name="Vogl C."/>
            <person name="Tomley F."/>
            <person name="Blake D.P."/>
            <person name="Joachim A."/>
        </authorList>
    </citation>
    <scope>NUCLEOTIDE SEQUENCE [LARGE SCALE GENOMIC DNA]</scope>
    <source>
        <strain evidence="6 7">Wien I</strain>
    </source>
</reference>
<dbReference type="AlphaFoldDB" id="A0A2C6KZK7"/>
<dbReference type="InterPro" id="IPR003107">
    <property type="entry name" value="HAT"/>
</dbReference>
<feature type="domain" description="Suppressor of forked" evidence="5">
    <location>
        <begin position="350"/>
        <end position="585"/>
    </location>
</feature>
<dbReference type="GeneID" id="94428365"/>
<dbReference type="EMBL" id="MIGC01002387">
    <property type="protein sequence ID" value="PHJ21183.1"/>
    <property type="molecule type" value="Genomic_DNA"/>
</dbReference>
<comment type="subcellular location">
    <subcellularLocation>
        <location evidence="1">Nucleus</location>
    </subcellularLocation>
</comment>
<sequence length="705" mass="77013">MMVSGAPGGGSGGVVLSSSDIGVPDSSGVCGGRRMSSPPSASAASRPSGPAKSVPSKRGSSDGERASSIRLFFIKIDGVFASPPVLSSRKGKEEPGKNVKGLAGGGSGGDSVLTVGGGDQVNHVTEQKRKTKDDEDGGNESPRSNRGENGEQVDDLKNARIAEIETKIQANPFSSELWNELLEINESSEVYERVLEYFPTSAAYWKRYAEFLYRTRSIQKAHAVYKRCTQACPHLDLWLSYLRFLYVVGSLHDFLLTLRRAVDRVGFDYRSAPVWMELLAIYVRVHNTLLLLKGHTQGLLSAPSIPGMTGGFSSTNGLSSTPLLATEIEQRSFCRPLSATSGPIAEKLTDVNVLRSAFQQCLSTAIEGLDGVWAAYCAFERSLISGNSQLIAKLTGEAQFHYNASKEAYVEIQRMGKNIDPFMLAVPIAQTTKTDQAQIEAWQALLRFEKSNPLRLQATPLLRRLTHLYQWCLLSCAFVSDIWLDLFQLLLAHNHLHKAVDVLRKAIERFLPEDELLQLVLADVLEERRMVKAAGAVYRSALALQTQLRSSVASADCSDGSVASPVMLIRYLDFVRRTHVRPAKRGEVLVVFQSFPSYGDPERVPLPGCVFGLQCDLLSSFRPLLLLLSTRGGAISTRQPSNSIEDLSAAAGGVRNPRQLAFGGRRMIGEVKSCVVAAGIRDRDSTRTDNAHLWRLISVVKLSLG</sequence>
<feature type="region of interest" description="Disordered" evidence="4">
    <location>
        <begin position="83"/>
        <end position="154"/>
    </location>
</feature>
<dbReference type="SMART" id="SM00386">
    <property type="entry name" value="HAT"/>
    <property type="match status" value="4"/>
</dbReference>
<evidence type="ECO:0000256" key="2">
    <source>
        <dbReference type="ARBA" id="ARBA00022737"/>
    </source>
</evidence>
<evidence type="ECO:0000256" key="1">
    <source>
        <dbReference type="ARBA" id="ARBA00004123"/>
    </source>
</evidence>
<evidence type="ECO:0000259" key="5">
    <source>
        <dbReference type="Pfam" id="PF05843"/>
    </source>
</evidence>
<dbReference type="OrthoDB" id="330829at2759"/>
<feature type="region of interest" description="Disordered" evidence="4">
    <location>
        <begin position="1"/>
        <end position="65"/>
    </location>
</feature>
<dbReference type="RefSeq" id="XP_067922867.1">
    <property type="nucleotide sequence ID" value="XM_068065154.1"/>
</dbReference>
<dbReference type="SUPFAM" id="SSF48452">
    <property type="entry name" value="TPR-like"/>
    <property type="match status" value="2"/>
</dbReference>
<dbReference type="Gene3D" id="1.25.40.10">
    <property type="entry name" value="Tetratricopeptide repeat domain"/>
    <property type="match status" value="1"/>
</dbReference>
<dbReference type="InterPro" id="IPR045243">
    <property type="entry name" value="Rna14-like"/>
</dbReference>
<comment type="caution">
    <text evidence="6">The sequence shown here is derived from an EMBL/GenBank/DDBJ whole genome shotgun (WGS) entry which is preliminary data.</text>
</comment>
<dbReference type="Proteomes" id="UP000221165">
    <property type="component" value="Unassembled WGS sequence"/>
</dbReference>
<protein>
    <submittedName>
        <fullName evidence="6">Suppressor of forked protein</fullName>
    </submittedName>
</protein>
<dbReference type="VEuPathDB" id="ToxoDB:CSUI_004973"/>
<keyword evidence="7" id="KW-1185">Reference proteome</keyword>
<dbReference type="PANTHER" id="PTHR19980:SF0">
    <property type="entry name" value="CLEAVAGE STIMULATION FACTOR SUBUNIT 3"/>
    <property type="match status" value="1"/>
</dbReference>
<dbReference type="InterPro" id="IPR011990">
    <property type="entry name" value="TPR-like_helical_dom_sf"/>
</dbReference>
<dbReference type="Pfam" id="PF23240">
    <property type="entry name" value="HAT_PRP39_N"/>
    <property type="match status" value="1"/>
</dbReference>
<feature type="compositionally biased region" description="Low complexity" evidence="4">
    <location>
        <begin position="32"/>
        <end position="51"/>
    </location>
</feature>
<accession>A0A2C6KZK7</accession>
<dbReference type="Pfam" id="PF05843">
    <property type="entry name" value="Suf"/>
    <property type="match status" value="1"/>
</dbReference>
<feature type="compositionally biased region" description="Basic and acidic residues" evidence="4">
    <location>
        <begin position="143"/>
        <end position="154"/>
    </location>
</feature>